<evidence type="ECO:0000313" key="4">
    <source>
        <dbReference type="EMBL" id="SFE68607.1"/>
    </source>
</evidence>
<dbReference type="GO" id="GO:0019323">
    <property type="term" value="P:pentose catabolic process"/>
    <property type="evidence" value="ECO:0007669"/>
    <property type="project" value="TreeGrafter"/>
</dbReference>
<dbReference type="Pfam" id="PF00596">
    <property type="entry name" value="Aldolase_II"/>
    <property type="match status" value="1"/>
</dbReference>
<evidence type="ECO:0000313" key="5">
    <source>
        <dbReference type="Proteomes" id="UP000198896"/>
    </source>
</evidence>
<organism evidence="4 5">
    <name type="scientific">Succiniclasticum ruminis DSM 9236</name>
    <dbReference type="NCBI Taxonomy" id="1123323"/>
    <lineage>
        <taxon>Bacteria</taxon>
        <taxon>Bacillati</taxon>
        <taxon>Bacillota</taxon>
        <taxon>Negativicutes</taxon>
        <taxon>Acidaminococcales</taxon>
        <taxon>Acidaminococcaceae</taxon>
        <taxon>Succiniclasticum</taxon>
    </lineage>
</organism>
<dbReference type="EMBL" id="FONL01000013">
    <property type="protein sequence ID" value="SFE68607.1"/>
    <property type="molecule type" value="Genomic_DNA"/>
</dbReference>
<dbReference type="AlphaFoldDB" id="A0A1I2CJT8"/>
<dbReference type="STRING" id="1123323.SAMN05216245_11332"/>
<keyword evidence="5" id="KW-1185">Reference proteome</keyword>
<dbReference type="OrthoDB" id="9794581at2"/>
<name>A0A1I2CJT8_9FIRM</name>
<dbReference type="InterPro" id="IPR050197">
    <property type="entry name" value="Aldolase_class_II_sugar_metab"/>
</dbReference>
<reference evidence="4 5" key="1">
    <citation type="submission" date="2016-10" db="EMBL/GenBank/DDBJ databases">
        <authorList>
            <person name="de Groot N.N."/>
        </authorList>
    </citation>
    <scope>NUCLEOTIDE SEQUENCE [LARGE SCALE GENOMIC DNA]</scope>
    <source>
        <strain evidence="4 5">DSM 9236</strain>
    </source>
</reference>
<keyword evidence="2" id="KW-0456">Lyase</keyword>
<accession>A0A1I2CJT8</accession>
<dbReference type="Proteomes" id="UP000198896">
    <property type="component" value="Unassembled WGS sequence"/>
</dbReference>
<evidence type="ECO:0000256" key="2">
    <source>
        <dbReference type="ARBA" id="ARBA00023239"/>
    </source>
</evidence>
<dbReference type="PANTHER" id="PTHR22789:SF0">
    <property type="entry name" value="3-OXO-TETRONATE 4-PHOSPHATE DECARBOXYLASE-RELATED"/>
    <property type="match status" value="1"/>
</dbReference>
<dbReference type="GO" id="GO:0046872">
    <property type="term" value="F:metal ion binding"/>
    <property type="evidence" value="ECO:0007669"/>
    <property type="project" value="UniProtKB-KW"/>
</dbReference>
<dbReference type="PANTHER" id="PTHR22789">
    <property type="entry name" value="FUCULOSE PHOSPHATE ALDOLASE"/>
    <property type="match status" value="1"/>
</dbReference>
<protein>
    <submittedName>
        <fullName evidence="4">Ribulose-5-phosphate 4-epimerase/Fuculose-1-phosphate aldolase</fullName>
    </submittedName>
</protein>
<dbReference type="GO" id="GO:0005829">
    <property type="term" value="C:cytosol"/>
    <property type="evidence" value="ECO:0007669"/>
    <property type="project" value="TreeGrafter"/>
</dbReference>
<dbReference type="InterPro" id="IPR001303">
    <property type="entry name" value="Aldolase_II/adducin_N"/>
</dbReference>
<dbReference type="SMART" id="SM01007">
    <property type="entry name" value="Aldolase_II"/>
    <property type="match status" value="1"/>
</dbReference>
<gene>
    <name evidence="4" type="ORF">SAMN05216245_11332</name>
</gene>
<proteinExistence type="predicted"/>
<dbReference type="GO" id="GO:0016832">
    <property type="term" value="F:aldehyde-lyase activity"/>
    <property type="evidence" value="ECO:0007669"/>
    <property type="project" value="TreeGrafter"/>
</dbReference>
<dbReference type="InterPro" id="IPR036409">
    <property type="entry name" value="Aldolase_II/adducin_N_sf"/>
</dbReference>
<sequence>MNTLLEKLETACWIARTLFMKNRASGSSANMSFLHNGRIVITKSGSCFGCLKPEDFSEVSFDGKLLKGEKPSKEFPLHQMLYKKSPDIGAVIHTHCTYSVLWSCLHHENEEDVMPGHTPYLKMKVGTVGLIPFAAPGSQELFRLFAERIEKSDAFLLAHHGPVVGGKDLMNAFYGLEELEDSATIAWNLYLLHK</sequence>
<dbReference type="RefSeq" id="WP_093913902.1">
    <property type="nucleotide sequence ID" value="NZ_FONL01000013.1"/>
</dbReference>
<dbReference type="SUPFAM" id="SSF53639">
    <property type="entry name" value="AraD/HMP-PK domain-like"/>
    <property type="match status" value="1"/>
</dbReference>
<evidence type="ECO:0000259" key="3">
    <source>
        <dbReference type="SMART" id="SM01007"/>
    </source>
</evidence>
<keyword evidence="1" id="KW-0479">Metal-binding</keyword>
<feature type="domain" description="Class II aldolase/adducin N-terminal" evidence="3">
    <location>
        <begin position="9"/>
        <end position="187"/>
    </location>
</feature>
<evidence type="ECO:0000256" key="1">
    <source>
        <dbReference type="ARBA" id="ARBA00022723"/>
    </source>
</evidence>
<dbReference type="Gene3D" id="3.40.225.10">
    <property type="entry name" value="Class II aldolase/adducin N-terminal domain"/>
    <property type="match status" value="1"/>
</dbReference>